<comment type="caution">
    <text evidence="1">The sequence shown here is derived from an EMBL/GenBank/DDBJ whole genome shotgun (WGS) entry which is preliminary data.</text>
</comment>
<protein>
    <submittedName>
        <fullName evidence="1">Uncharacterized protein</fullName>
    </submittedName>
</protein>
<evidence type="ECO:0000313" key="1">
    <source>
        <dbReference type="EMBL" id="GAH37400.1"/>
    </source>
</evidence>
<dbReference type="EMBL" id="BARU01014842">
    <property type="protein sequence ID" value="GAH37400.1"/>
    <property type="molecule type" value="Genomic_DNA"/>
</dbReference>
<accession>X1FXW5</accession>
<organism evidence="1">
    <name type="scientific">marine sediment metagenome</name>
    <dbReference type="NCBI Taxonomy" id="412755"/>
    <lineage>
        <taxon>unclassified sequences</taxon>
        <taxon>metagenomes</taxon>
        <taxon>ecological metagenomes</taxon>
    </lineage>
</organism>
<gene>
    <name evidence="1" type="ORF">S03H2_25941</name>
</gene>
<proteinExistence type="predicted"/>
<feature type="non-terminal residue" evidence="1">
    <location>
        <position position="40"/>
    </location>
</feature>
<sequence length="40" mass="4621">MDLFHDYAFVVNGKKRKEVVKLLVDPRTPTELAKLLKVHA</sequence>
<reference evidence="1" key="1">
    <citation type="journal article" date="2014" name="Front. Microbiol.">
        <title>High frequency of phylogenetically diverse reductive dehalogenase-homologous genes in deep subseafloor sedimentary metagenomes.</title>
        <authorList>
            <person name="Kawai M."/>
            <person name="Futagami T."/>
            <person name="Toyoda A."/>
            <person name="Takaki Y."/>
            <person name="Nishi S."/>
            <person name="Hori S."/>
            <person name="Arai W."/>
            <person name="Tsubouchi T."/>
            <person name="Morono Y."/>
            <person name="Uchiyama I."/>
            <person name="Ito T."/>
            <person name="Fujiyama A."/>
            <person name="Inagaki F."/>
            <person name="Takami H."/>
        </authorList>
    </citation>
    <scope>NUCLEOTIDE SEQUENCE</scope>
    <source>
        <strain evidence="1">Expedition CK06-06</strain>
    </source>
</reference>
<dbReference type="AlphaFoldDB" id="X1FXW5"/>
<name>X1FXW5_9ZZZZ</name>